<keyword evidence="2" id="KW-0472">Membrane</keyword>
<name>A0ABT6ZSH1_9ACTN</name>
<proteinExistence type="predicted"/>
<protein>
    <submittedName>
        <fullName evidence="3">Pentapeptide repeat-containing protein</fullName>
    </submittedName>
</protein>
<feature type="transmembrane region" description="Helical" evidence="2">
    <location>
        <begin position="7"/>
        <end position="27"/>
    </location>
</feature>
<comment type="caution">
    <text evidence="3">The sequence shown here is derived from an EMBL/GenBank/DDBJ whole genome shotgun (WGS) entry which is preliminary data.</text>
</comment>
<dbReference type="PANTHER" id="PTHR14136:SF17">
    <property type="entry name" value="BTB_POZ DOMAIN-CONTAINING PROTEIN KCTD9"/>
    <property type="match status" value="1"/>
</dbReference>
<dbReference type="SUPFAM" id="SSF141571">
    <property type="entry name" value="Pentapeptide repeat-like"/>
    <property type="match status" value="1"/>
</dbReference>
<organism evidence="3 4">
    <name type="scientific">Streptomyces iconiensis</name>
    <dbReference type="NCBI Taxonomy" id="1384038"/>
    <lineage>
        <taxon>Bacteria</taxon>
        <taxon>Bacillati</taxon>
        <taxon>Actinomycetota</taxon>
        <taxon>Actinomycetes</taxon>
        <taxon>Kitasatosporales</taxon>
        <taxon>Streptomycetaceae</taxon>
        <taxon>Streptomyces</taxon>
    </lineage>
</organism>
<evidence type="ECO:0000256" key="1">
    <source>
        <dbReference type="SAM" id="MobiDB-lite"/>
    </source>
</evidence>
<gene>
    <name evidence="3" type="ORF">NMN56_008640</name>
</gene>
<dbReference type="Proteomes" id="UP001214441">
    <property type="component" value="Unassembled WGS sequence"/>
</dbReference>
<evidence type="ECO:0000313" key="3">
    <source>
        <dbReference type="EMBL" id="MDJ1132018.1"/>
    </source>
</evidence>
<evidence type="ECO:0000256" key="2">
    <source>
        <dbReference type="SAM" id="Phobius"/>
    </source>
</evidence>
<dbReference type="PANTHER" id="PTHR14136">
    <property type="entry name" value="BTB_POZ DOMAIN-CONTAINING PROTEIN KCTD9"/>
    <property type="match status" value="1"/>
</dbReference>
<keyword evidence="4" id="KW-1185">Reference proteome</keyword>
<evidence type="ECO:0000313" key="4">
    <source>
        <dbReference type="Proteomes" id="UP001214441"/>
    </source>
</evidence>
<accession>A0ABT6ZSH1</accession>
<keyword evidence="2" id="KW-0812">Transmembrane</keyword>
<dbReference type="InterPro" id="IPR051082">
    <property type="entry name" value="Pentapeptide-BTB/POZ_domain"/>
</dbReference>
<dbReference type="EMBL" id="JANCPR020000007">
    <property type="protein sequence ID" value="MDJ1132018.1"/>
    <property type="molecule type" value="Genomic_DNA"/>
</dbReference>
<keyword evidence="2" id="KW-1133">Transmembrane helix</keyword>
<dbReference type="InterPro" id="IPR001646">
    <property type="entry name" value="5peptide_repeat"/>
</dbReference>
<feature type="compositionally biased region" description="Basic and acidic residues" evidence="1">
    <location>
        <begin position="102"/>
        <end position="127"/>
    </location>
</feature>
<reference evidence="3 4" key="1">
    <citation type="submission" date="2023-05" db="EMBL/GenBank/DDBJ databases">
        <title>Streptantibioticus silvisoli sp. nov., acidotolerant actinomycetes 1 from pine litter.</title>
        <authorList>
            <person name="Swiecimska M."/>
            <person name="Golinska P."/>
            <person name="Sangal V."/>
            <person name="Wachnowicz B."/>
            <person name="Goodfellow M."/>
        </authorList>
    </citation>
    <scope>NUCLEOTIDE SEQUENCE [LARGE SCALE GENOMIC DNA]</scope>
    <source>
        <strain evidence="3 4">DSM 42109</strain>
    </source>
</reference>
<dbReference type="Pfam" id="PF00805">
    <property type="entry name" value="Pentapeptide"/>
    <property type="match status" value="2"/>
</dbReference>
<sequence>MDWARRIELGSVVLASLVAVGGLWYTAIQTQQANQQSRAERMLAKEAQITDRYTAAVENLGDKKVDVRLGGVYALERIMQDSPRDHPTIANVLNTYVRTHAGERQLRSADKSRGKSQDTPNGDEKNGELPADVQAALTVLVTRDTSHDRNFTLNFMNAQLADADLTAPDDPRRSAMAQLQEANLRDVNLRGADLSGAYLRGTNLRGTNLRDADLSDAYLRGTILHDTNLRNAFLSEADLRGTDLRDTNLRAADLRAADLSGAYLSGAYLSGAILFSADLRGTDLSGADLSGADLSGADLSGADLSGADLSGADLRDADLSGANRKYAARHGAIT</sequence>
<feature type="region of interest" description="Disordered" evidence="1">
    <location>
        <begin position="102"/>
        <end position="130"/>
    </location>
</feature>
<dbReference type="Gene3D" id="2.160.20.80">
    <property type="entry name" value="E3 ubiquitin-protein ligase SopA"/>
    <property type="match status" value="1"/>
</dbReference>
<dbReference type="RefSeq" id="WP_274042334.1">
    <property type="nucleotide sequence ID" value="NZ_JANCPR020000007.1"/>
</dbReference>